<dbReference type="EMBL" id="LROR01000050">
    <property type="protein sequence ID" value="OBR93816.1"/>
    <property type="molecule type" value="Genomic_DNA"/>
</dbReference>
<dbReference type="GO" id="GO:0002181">
    <property type="term" value="P:cytoplasmic translation"/>
    <property type="evidence" value="ECO:0007669"/>
    <property type="project" value="TreeGrafter"/>
</dbReference>
<feature type="domain" description="Large ribosomal subunit protein uL6 alpha-beta" evidence="9">
    <location>
        <begin position="125"/>
        <end position="199"/>
    </location>
</feature>
<keyword evidence="2 6" id="KW-0699">rRNA-binding</keyword>
<dbReference type="NCBIfam" id="TIGR03654">
    <property type="entry name" value="L6_bact"/>
    <property type="match status" value="1"/>
</dbReference>
<dbReference type="Proteomes" id="UP000077384">
    <property type="component" value="Unassembled WGS sequence"/>
</dbReference>
<gene>
    <name evidence="6 10" type="primary">rplF</name>
    <name evidence="11" type="ORF">CLCOS_22140</name>
    <name evidence="10" type="ORF">WX73_01234</name>
</gene>
<dbReference type="InterPro" id="IPR036789">
    <property type="entry name" value="Ribosomal_uL6-like_a/b-dom_sf"/>
</dbReference>
<accession>A0A166UDR4</accession>
<dbReference type="GO" id="GO:0003735">
    <property type="term" value="F:structural constituent of ribosome"/>
    <property type="evidence" value="ECO:0007669"/>
    <property type="project" value="UniProtKB-UniRule"/>
</dbReference>
<evidence type="ECO:0000256" key="7">
    <source>
        <dbReference type="RuleBase" id="RU003869"/>
    </source>
</evidence>
<dbReference type="PANTHER" id="PTHR11655">
    <property type="entry name" value="60S/50S RIBOSOMAL PROTEIN L6/L9"/>
    <property type="match status" value="1"/>
</dbReference>
<evidence type="ECO:0000256" key="2">
    <source>
        <dbReference type="ARBA" id="ARBA00022730"/>
    </source>
</evidence>
<dbReference type="InterPro" id="IPR000702">
    <property type="entry name" value="Ribosomal_uL6-like"/>
</dbReference>
<evidence type="ECO:0000256" key="5">
    <source>
        <dbReference type="ARBA" id="ARBA00023274"/>
    </source>
</evidence>
<dbReference type="InterPro" id="IPR019906">
    <property type="entry name" value="Ribosomal_uL6_bac-type"/>
</dbReference>
<evidence type="ECO:0000313" key="13">
    <source>
        <dbReference type="Proteomes" id="UP000093694"/>
    </source>
</evidence>
<evidence type="ECO:0000313" key="12">
    <source>
        <dbReference type="Proteomes" id="UP000077384"/>
    </source>
</evidence>
<dbReference type="AlphaFoldDB" id="A0A166UDR4"/>
<evidence type="ECO:0000256" key="8">
    <source>
        <dbReference type="RuleBase" id="RU003870"/>
    </source>
</evidence>
<dbReference type="PANTHER" id="PTHR11655:SF14">
    <property type="entry name" value="LARGE RIBOSOMAL SUBUNIT PROTEIN UL6M"/>
    <property type="match status" value="1"/>
</dbReference>
<dbReference type="InterPro" id="IPR002358">
    <property type="entry name" value="Ribosomal_uL6_CS"/>
</dbReference>
<dbReference type="PIRSF" id="PIRSF002162">
    <property type="entry name" value="Ribosomal_L6"/>
    <property type="match status" value="1"/>
</dbReference>
<keyword evidence="4 6" id="KW-0689">Ribosomal protein</keyword>
<dbReference type="EMBL" id="LITQ01000001">
    <property type="protein sequence ID" value="OAA94826.1"/>
    <property type="molecule type" value="Genomic_DNA"/>
</dbReference>
<evidence type="ECO:0000313" key="11">
    <source>
        <dbReference type="EMBL" id="OBR93816.1"/>
    </source>
</evidence>
<evidence type="ECO:0000313" key="10">
    <source>
        <dbReference type="EMBL" id="OAA94826.1"/>
    </source>
</evidence>
<dbReference type="PRINTS" id="PR00059">
    <property type="entry name" value="RIBOSOMALL6"/>
</dbReference>
<comment type="function">
    <text evidence="6 8">This protein binds to the 23S rRNA, and is important in its secondary structure. It is located near the subunit interface in the base of the L7/L12 stalk, and near the tRNA binding site of the peptidyltransferase center.</text>
</comment>
<organism evidence="10 12">
    <name type="scientific">Clostridium coskatii</name>
    <dbReference type="NCBI Taxonomy" id="1705578"/>
    <lineage>
        <taxon>Bacteria</taxon>
        <taxon>Bacillati</taxon>
        <taxon>Bacillota</taxon>
        <taxon>Clostridia</taxon>
        <taxon>Eubacteriales</taxon>
        <taxon>Clostridiaceae</taxon>
        <taxon>Clostridium</taxon>
    </lineage>
</organism>
<dbReference type="SUPFAM" id="SSF56053">
    <property type="entry name" value="Ribosomal protein L6"/>
    <property type="match status" value="2"/>
</dbReference>
<dbReference type="FunFam" id="3.90.930.12:FF:000002">
    <property type="entry name" value="50S ribosomal protein L6"/>
    <property type="match status" value="1"/>
</dbReference>
<dbReference type="Proteomes" id="UP000093694">
    <property type="component" value="Unassembled WGS sequence"/>
</dbReference>
<sequence length="214" mass="23818">MEKYFATYGSFRNELRLVVNDIYYEPIRNTGGVMMSRIGKLPIAIPSGVTFTVTPDNVVTVKGPKGQLVKAMRKDMNIAVEDNSIVVKRNNDEKESRALHGLTRALINNMVIGVTEGYAKTLELVGVGYRAQLQGKKLVLNLGFSHPIEVEAVEGITFETPAPTKVIVKGIDKELVGDVSADIRNWRRPEPYKGKGIKYENEVIRRKEGKTGKK</sequence>
<dbReference type="PATRIC" id="fig|1705578.3.peg.48"/>
<dbReference type="FunFam" id="3.90.930.12:FF:000001">
    <property type="entry name" value="50S ribosomal protein L6"/>
    <property type="match status" value="1"/>
</dbReference>
<reference evidence="11 13" key="2">
    <citation type="journal article" date="2016" name="Front. Microbiol.">
        <title>Industrial Acetogenic Biocatalysts: A Comparative Metabolic and Genomic Analysis.</title>
        <authorList>
            <person name="Bengelsdorf F."/>
            <person name="Poehlein A."/>
            <person name="Sonja S."/>
            <person name="Erz C."/>
            <person name="Hummel T."/>
            <person name="Hoffmeister S."/>
            <person name="Daniel R."/>
            <person name="Durre P."/>
        </authorList>
    </citation>
    <scope>NUCLEOTIDE SEQUENCE [LARGE SCALE GENOMIC DNA]</scope>
    <source>
        <strain evidence="11 13">PTA-10522</strain>
    </source>
</reference>
<dbReference type="InterPro" id="IPR020040">
    <property type="entry name" value="Ribosomal_uL6_a/b-dom"/>
</dbReference>
<proteinExistence type="inferred from homology"/>
<evidence type="ECO:0000256" key="3">
    <source>
        <dbReference type="ARBA" id="ARBA00022884"/>
    </source>
</evidence>
<comment type="similarity">
    <text evidence="1 6 7">Belongs to the universal ribosomal protein uL6 family.</text>
</comment>
<dbReference type="PROSITE" id="PS00525">
    <property type="entry name" value="RIBOSOMAL_L6_1"/>
    <property type="match status" value="1"/>
</dbReference>
<dbReference type="HAMAP" id="MF_01365_B">
    <property type="entry name" value="Ribosomal_uL6_B"/>
    <property type="match status" value="1"/>
</dbReference>
<evidence type="ECO:0000259" key="9">
    <source>
        <dbReference type="Pfam" id="PF00347"/>
    </source>
</evidence>
<dbReference type="Pfam" id="PF00347">
    <property type="entry name" value="Ribosomal_L6"/>
    <property type="match status" value="2"/>
</dbReference>
<evidence type="ECO:0000256" key="1">
    <source>
        <dbReference type="ARBA" id="ARBA00009356"/>
    </source>
</evidence>
<reference evidence="10 12" key="1">
    <citation type="journal article" date="2015" name="Biotechnol. Bioeng.">
        <title>Genome sequence and phenotypic characterization of Caulobacter segnis.</title>
        <authorList>
            <person name="Patel S."/>
            <person name="Fletcher B."/>
            <person name="Scott D.C."/>
            <person name="Ely B."/>
        </authorList>
    </citation>
    <scope>NUCLEOTIDE SEQUENCE [LARGE SCALE GENOMIC DNA]</scope>
    <source>
        <strain evidence="10 12">PS02</strain>
    </source>
</reference>
<dbReference type="GO" id="GO:0022625">
    <property type="term" value="C:cytosolic large ribosomal subunit"/>
    <property type="evidence" value="ECO:0007669"/>
    <property type="project" value="UniProtKB-UniRule"/>
</dbReference>
<evidence type="ECO:0000256" key="6">
    <source>
        <dbReference type="HAMAP-Rule" id="MF_01365"/>
    </source>
</evidence>
<keyword evidence="3 6" id="KW-0694">RNA-binding</keyword>
<dbReference type="GO" id="GO:0019843">
    <property type="term" value="F:rRNA binding"/>
    <property type="evidence" value="ECO:0007669"/>
    <property type="project" value="UniProtKB-UniRule"/>
</dbReference>
<dbReference type="Gene3D" id="3.90.930.12">
    <property type="entry name" value="Ribosomal protein L6, alpha-beta domain"/>
    <property type="match status" value="2"/>
</dbReference>
<comment type="caution">
    <text evidence="10">The sequence shown here is derived from an EMBL/GenBank/DDBJ whole genome shotgun (WGS) entry which is preliminary data.</text>
</comment>
<keyword evidence="5 6" id="KW-0687">Ribonucleoprotein</keyword>
<comment type="subunit">
    <text evidence="6">Part of the 50S ribosomal subunit.</text>
</comment>
<evidence type="ECO:0000256" key="4">
    <source>
        <dbReference type="ARBA" id="ARBA00022980"/>
    </source>
</evidence>
<keyword evidence="13" id="KW-1185">Reference proteome</keyword>
<feature type="domain" description="Large ribosomal subunit protein uL6 alpha-beta" evidence="9">
    <location>
        <begin position="45"/>
        <end position="117"/>
    </location>
</feature>
<name>A0A166UDR4_9CLOT</name>
<protein>
    <recommendedName>
        <fullName evidence="6">Large ribosomal subunit protein uL6</fullName>
    </recommendedName>
</protein>